<dbReference type="FunFam" id="3.20.20.330:FF:000007">
    <property type="entry name" value="Homocysteine S-methyltransferase (Eurofung)"/>
    <property type="match status" value="1"/>
</dbReference>
<dbReference type="EMBL" id="JAJTJA010000001">
    <property type="protein sequence ID" value="KAH8706012.1"/>
    <property type="molecule type" value="Genomic_DNA"/>
</dbReference>
<feature type="domain" description="Hcy-binding" evidence="4">
    <location>
        <begin position="1"/>
        <end position="343"/>
    </location>
</feature>
<evidence type="ECO:0000256" key="3">
    <source>
        <dbReference type="PROSITE-ProRule" id="PRU00333"/>
    </source>
</evidence>
<keyword evidence="1 3" id="KW-0489">Methyltransferase</keyword>
<evidence type="ECO:0000313" key="6">
    <source>
        <dbReference type="Proteomes" id="UP001201262"/>
    </source>
</evidence>
<gene>
    <name evidence="5" type="ORF">BGW36DRAFT_285908</name>
</gene>
<comment type="cofactor">
    <cofactor evidence="3">
        <name>Zn(2+)</name>
        <dbReference type="ChEBI" id="CHEBI:29105"/>
    </cofactor>
</comment>
<evidence type="ECO:0000256" key="1">
    <source>
        <dbReference type="ARBA" id="ARBA00022603"/>
    </source>
</evidence>
<dbReference type="GO" id="GO:0046872">
    <property type="term" value="F:metal ion binding"/>
    <property type="evidence" value="ECO:0007669"/>
    <property type="project" value="UniProtKB-KW"/>
</dbReference>
<reference evidence="5" key="1">
    <citation type="submission" date="2021-12" db="EMBL/GenBank/DDBJ databases">
        <title>Convergent genome expansion in fungi linked to evolution of root-endophyte symbiosis.</title>
        <authorList>
            <consortium name="DOE Joint Genome Institute"/>
            <person name="Ke Y.-H."/>
            <person name="Bonito G."/>
            <person name="Liao H.-L."/>
            <person name="Looney B."/>
            <person name="Rojas-Flechas A."/>
            <person name="Nash J."/>
            <person name="Hameed K."/>
            <person name="Schadt C."/>
            <person name="Martin F."/>
            <person name="Crous P.W."/>
            <person name="Miettinen O."/>
            <person name="Magnuson J.K."/>
            <person name="Labbe J."/>
            <person name="Jacobson D."/>
            <person name="Doktycz M.J."/>
            <person name="Veneault-Fourrey C."/>
            <person name="Kuo A."/>
            <person name="Mondo S."/>
            <person name="Calhoun S."/>
            <person name="Riley R."/>
            <person name="Ohm R."/>
            <person name="LaButti K."/>
            <person name="Andreopoulos B."/>
            <person name="Pangilinan J."/>
            <person name="Nolan M."/>
            <person name="Tritt A."/>
            <person name="Clum A."/>
            <person name="Lipzen A."/>
            <person name="Daum C."/>
            <person name="Barry K."/>
            <person name="Grigoriev I.V."/>
            <person name="Vilgalys R."/>
        </authorList>
    </citation>
    <scope>NUCLEOTIDE SEQUENCE</scope>
    <source>
        <strain evidence="5">PMI_201</strain>
    </source>
</reference>
<dbReference type="InterPro" id="IPR036589">
    <property type="entry name" value="HCY_dom_sf"/>
</dbReference>
<proteinExistence type="predicted"/>
<feature type="binding site" evidence="3">
    <location>
        <position position="328"/>
    </location>
    <ligand>
        <name>Zn(2+)</name>
        <dbReference type="ChEBI" id="CHEBI:29105"/>
    </ligand>
</feature>
<accession>A0AAD4L4V8</accession>
<comment type="caution">
    <text evidence="5">The sequence shown here is derived from an EMBL/GenBank/DDBJ whole genome shotgun (WGS) entry which is preliminary data.</text>
</comment>
<dbReference type="InterPro" id="IPR003726">
    <property type="entry name" value="HCY_dom"/>
</dbReference>
<sequence length="347" mass="37831">MTVVQILDGGLGTSLQDKYGVVFDKSTPMWASHLLVTDPTTLLACQRDFVDVGIDVLLTATYQISAEGFGRTKTARFPDGIPRQAVSPFLKAALDVAEQAVGARRTKIALSLGPYGATMSPGQEYSGQYDAEHDNENALYNWHVDRLQLFLEADHQLSGRVAYIAFETLPRIDEIRAVRKAVHAVGLTSIPFWISCVFPGKGKALPDGSSIEEITAAAIAPMRDGASPWGIGINCTKIHKLAGLIDSFGDSVTKMIATGQIQAAPTLVLYPDGTNGEIYNTLTQKWEKPDGLAAGYERDMIPWEIQFSRVLDEARTKCHFQSFLVGGCCKATSDDIERLARQVLHNV</sequence>
<feature type="binding site" evidence="3">
    <location>
        <position position="235"/>
    </location>
    <ligand>
        <name>Zn(2+)</name>
        <dbReference type="ChEBI" id="CHEBI:29105"/>
    </ligand>
</feature>
<protein>
    <submittedName>
        <fullName evidence="5">Homocysteine S-methyltransferase</fullName>
    </submittedName>
</protein>
<keyword evidence="3" id="KW-0479">Metal-binding</keyword>
<evidence type="ECO:0000313" key="5">
    <source>
        <dbReference type="EMBL" id="KAH8706012.1"/>
    </source>
</evidence>
<dbReference type="AlphaFoldDB" id="A0AAD4L4V8"/>
<feature type="binding site" evidence="3">
    <location>
        <position position="329"/>
    </location>
    <ligand>
        <name>Zn(2+)</name>
        <dbReference type="ChEBI" id="CHEBI:29105"/>
    </ligand>
</feature>
<dbReference type="GO" id="GO:0032259">
    <property type="term" value="P:methylation"/>
    <property type="evidence" value="ECO:0007669"/>
    <property type="project" value="UniProtKB-KW"/>
</dbReference>
<dbReference type="PROSITE" id="PS50970">
    <property type="entry name" value="HCY"/>
    <property type="match status" value="1"/>
</dbReference>
<dbReference type="SUPFAM" id="SSF82282">
    <property type="entry name" value="Homocysteine S-methyltransferase"/>
    <property type="match status" value="1"/>
</dbReference>
<name>A0AAD4L4V8_9EURO</name>
<evidence type="ECO:0000259" key="4">
    <source>
        <dbReference type="PROSITE" id="PS50970"/>
    </source>
</evidence>
<dbReference type="Pfam" id="PF02574">
    <property type="entry name" value="S-methyl_trans"/>
    <property type="match status" value="1"/>
</dbReference>
<dbReference type="GeneID" id="70240651"/>
<keyword evidence="6" id="KW-1185">Reference proteome</keyword>
<dbReference type="PANTHER" id="PTHR11103:SF10">
    <property type="entry name" value="HOMOCYSTEINE S-METHYLTRANSFERASE 1-RELATED"/>
    <property type="match status" value="1"/>
</dbReference>
<dbReference type="Proteomes" id="UP001201262">
    <property type="component" value="Unassembled WGS sequence"/>
</dbReference>
<organism evidence="5 6">
    <name type="scientific">Talaromyces proteolyticus</name>
    <dbReference type="NCBI Taxonomy" id="1131652"/>
    <lineage>
        <taxon>Eukaryota</taxon>
        <taxon>Fungi</taxon>
        <taxon>Dikarya</taxon>
        <taxon>Ascomycota</taxon>
        <taxon>Pezizomycotina</taxon>
        <taxon>Eurotiomycetes</taxon>
        <taxon>Eurotiomycetidae</taxon>
        <taxon>Eurotiales</taxon>
        <taxon>Trichocomaceae</taxon>
        <taxon>Talaromyces</taxon>
        <taxon>Talaromyces sect. Bacilispori</taxon>
    </lineage>
</organism>
<keyword evidence="3" id="KW-0862">Zinc</keyword>
<dbReference type="Gene3D" id="3.20.20.330">
    <property type="entry name" value="Homocysteine-binding-like domain"/>
    <property type="match status" value="1"/>
</dbReference>
<dbReference type="RefSeq" id="XP_046078633.1">
    <property type="nucleotide sequence ID" value="XM_046210364.1"/>
</dbReference>
<keyword evidence="2 3" id="KW-0808">Transferase</keyword>
<dbReference type="PANTHER" id="PTHR11103">
    <property type="entry name" value="SLR1189 PROTEIN"/>
    <property type="match status" value="1"/>
</dbReference>
<dbReference type="GO" id="GO:0008168">
    <property type="term" value="F:methyltransferase activity"/>
    <property type="evidence" value="ECO:0007669"/>
    <property type="project" value="UniProtKB-UniRule"/>
</dbReference>
<evidence type="ECO:0000256" key="2">
    <source>
        <dbReference type="ARBA" id="ARBA00022679"/>
    </source>
</evidence>